<accession>A0A1A0R017</accession>
<reference evidence="3" key="1">
    <citation type="submission" date="2016-06" db="EMBL/GenBank/DDBJ databases">
        <authorList>
            <person name="Sutton G."/>
            <person name="Brinkac L."/>
            <person name="Sanka R."/>
            <person name="Adams M."/>
            <person name="Lau E."/>
            <person name="Mehaffy C."/>
            <person name="Tameris M."/>
            <person name="Hatherill M."/>
            <person name="Hanekom W."/>
            <person name="Mahomed H."/>
            <person name="Mcshane H."/>
        </authorList>
    </citation>
    <scope>NUCLEOTIDE SEQUENCE [LARGE SCALE GENOMIC DNA]</scope>
    <source>
        <strain evidence="3">852002-51209_SCH5440388</strain>
    </source>
</reference>
<dbReference type="RefSeq" id="WP_064933214.1">
    <property type="nucleotide sequence ID" value="NZ_LZSO01000029.1"/>
</dbReference>
<dbReference type="Proteomes" id="UP000093902">
    <property type="component" value="Unassembled WGS sequence"/>
</dbReference>
<dbReference type="EMBL" id="LZSO01000029">
    <property type="protein sequence ID" value="OBB27746.1"/>
    <property type="molecule type" value="Genomic_DNA"/>
</dbReference>
<evidence type="ECO:0000256" key="1">
    <source>
        <dbReference type="SAM" id="MobiDB-lite"/>
    </source>
</evidence>
<organism evidence="2 3">
    <name type="scientific">Mycolicibacterium peregrinum</name>
    <name type="common">Mycobacterium peregrinum</name>
    <dbReference type="NCBI Taxonomy" id="43304"/>
    <lineage>
        <taxon>Bacteria</taxon>
        <taxon>Bacillati</taxon>
        <taxon>Actinomycetota</taxon>
        <taxon>Actinomycetes</taxon>
        <taxon>Mycobacteriales</taxon>
        <taxon>Mycobacteriaceae</taxon>
        <taxon>Mycolicibacterium</taxon>
    </lineage>
</organism>
<feature type="region of interest" description="Disordered" evidence="1">
    <location>
        <begin position="293"/>
        <end position="312"/>
    </location>
</feature>
<dbReference type="STRING" id="43304.GCA_001403655_05466"/>
<sequence>MRKLGPKVWLAILGVVLALGITCCQFRGSWSAGLIDNVLKSQPGVTFVTHTVSSNSGFGVRTADFQVMVGPEATADQLSALGRTFADQIHGSMVYGGLGANLHVSRSSESFPDQSGATMYVSVDPSKTTPEPPWQDWLKLSQGDYAYAITGSASPDGPWQSARTGLTVTLRSYDHVHAPLGASEFAASVRRLIADFPDSTTDWTIVDADSNNAPSIRSDHGLPTAEQLTLWEALDQLAPTKGLFDLEQPRFSIGGAPVGSERDRIVGGQLQLIKDSGVPAVYELESEHVTVRPGGCSKDVQEPQPRMPADERLQTKLRAQFESCPR</sequence>
<name>A0A1A0R017_MYCPR</name>
<gene>
    <name evidence="2" type="ORF">A5792_23125</name>
</gene>
<dbReference type="AlphaFoldDB" id="A0A1A0R017"/>
<evidence type="ECO:0000313" key="2">
    <source>
        <dbReference type="EMBL" id="OBB27746.1"/>
    </source>
</evidence>
<comment type="caution">
    <text evidence="2">The sequence shown here is derived from an EMBL/GenBank/DDBJ whole genome shotgun (WGS) entry which is preliminary data.</text>
</comment>
<proteinExistence type="predicted"/>
<dbReference type="OrthoDB" id="4638256at2"/>
<protein>
    <submittedName>
        <fullName evidence="2">Uncharacterized protein</fullName>
    </submittedName>
</protein>
<evidence type="ECO:0000313" key="3">
    <source>
        <dbReference type="Proteomes" id="UP000093902"/>
    </source>
</evidence>